<comment type="caution">
    <text evidence="2">The sequence shown here is derived from an EMBL/GenBank/DDBJ whole genome shotgun (WGS) entry which is preliminary data.</text>
</comment>
<sequence>MWNATLDRRENEVMRALLTLSAGRARFLAAPGEVIALAKGVDEAALERTLASLAQDGYVDYVSTERKGEQTYVVELRPKGRSFARTAHTDRRRVILKLLLAAACGLASALIGLVLKLLFS</sequence>
<organism evidence="2 3">
    <name type="scientific">Candidatus Gallimonas intestinigallinarum</name>
    <dbReference type="NCBI Taxonomy" id="2838604"/>
    <lineage>
        <taxon>Bacteria</taxon>
        <taxon>Bacillati</taxon>
        <taxon>Bacillota</taxon>
        <taxon>Clostridia</taxon>
        <taxon>Candidatus Gallimonas</taxon>
    </lineage>
</organism>
<evidence type="ECO:0000313" key="2">
    <source>
        <dbReference type="EMBL" id="HIZ25128.1"/>
    </source>
</evidence>
<keyword evidence="1" id="KW-1133">Transmembrane helix</keyword>
<accession>A0A9D2DY28</accession>
<keyword evidence="1" id="KW-0472">Membrane</keyword>
<reference evidence="2" key="2">
    <citation type="submission" date="2021-04" db="EMBL/GenBank/DDBJ databases">
        <authorList>
            <person name="Gilroy R."/>
        </authorList>
    </citation>
    <scope>NUCLEOTIDE SEQUENCE</scope>
    <source>
        <strain evidence="2">CHK33-5263</strain>
    </source>
</reference>
<feature type="transmembrane region" description="Helical" evidence="1">
    <location>
        <begin position="94"/>
        <end position="119"/>
    </location>
</feature>
<gene>
    <name evidence="2" type="ORF">H9812_06645</name>
</gene>
<dbReference type="EMBL" id="DXBS01000122">
    <property type="protein sequence ID" value="HIZ25128.1"/>
    <property type="molecule type" value="Genomic_DNA"/>
</dbReference>
<evidence type="ECO:0000313" key="3">
    <source>
        <dbReference type="Proteomes" id="UP000824044"/>
    </source>
</evidence>
<name>A0A9D2DY28_9FIRM</name>
<protein>
    <submittedName>
        <fullName evidence="2">Uncharacterized protein</fullName>
    </submittedName>
</protein>
<evidence type="ECO:0000256" key="1">
    <source>
        <dbReference type="SAM" id="Phobius"/>
    </source>
</evidence>
<dbReference type="AlphaFoldDB" id="A0A9D2DY28"/>
<reference evidence="2" key="1">
    <citation type="journal article" date="2021" name="PeerJ">
        <title>Extensive microbial diversity within the chicken gut microbiome revealed by metagenomics and culture.</title>
        <authorList>
            <person name="Gilroy R."/>
            <person name="Ravi A."/>
            <person name="Getino M."/>
            <person name="Pursley I."/>
            <person name="Horton D.L."/>
            <person name="Alikhan N.F."/>
            <person name="Baker D."/>
            <person name="Gharbi K."/>
            <person name="Hall N."/>
            <person name="Watson M."/>
            <person name="Adriaenssens E.M."/>
            <person name="Foster-Nyarko E."/>
            <person name="Jarju S."/>
            <person name="Secka A."/>
            <person name="Antonio M."/>
            <person name="Oren A."/>
            <person name="Chaudhuri R.R."/>
            <person name="La Ragione R."/>
            <person name="Hildebrand F."/>
            <person name="Pallen M.J."/>
        </authorList>
    </citation>
    <scope>NUCLEOTIDE SEQUENCE</scope>
    <source>
        <strain evidence="2">CHK33-5263</strain>
    </source>
</reference>
<dbReference type="Proteomes" id="UP000824044">
    <property type="component" value="Unassembled WGS sequence"/>
</dbReference>
<keyword evidence="1" id="KW-0812">Transmembrane</keyword>
<proteinExistence type="predicted"/>